<keyword evidence="12" id="KW-1185">Reference proteome</keyword>
<comment type="similarity">
    <text evidence="2">Belongs to the threonine aldolase family.</text>
</comment>
<evidence type="ECO:0000313" key="9">
    <source>
        <dbReference type="EMBL" id="MDP8174544.1"/>
    </source>
</evidence>
<dbReference type="Proteomes" id="UP000198883">
    <property type="component" value="Unassembled WGS sequence"/>
</dbReference>
<dbReference type="RefSeq" id="WP_218061383.1">
    <property type="nucleotide sequence ID" value="NZ_CP016180.1"/>
</dbReference>
<evidence type="ECO:0000313" key="8">
    <source>
        <dbReference type="EMBL" id="MDP8085495.1"/>
    </source>
</evidence>
<dbReference type="PANTHER" id="PTHR48097:SF9">
    <property type="entry name" value="L-THREONINE ALDOLASE"/>
    <property type="match status" value="1"/>
</dbReference>
<accession>A0A1H7WYP7</accession>
<proteinExistence type="inferred from homology"/>
<dbReference type="AlphaFoldDB" id="A0A1H7WYP7"/>
<dbReference type="STRING" id="97481.SAMN05444853_11049"/>
<comment type="cofactor">
    <cofactor evidence="1">
        <name>pyridoxal 5'-phosphate</name>
        <dbReference type="ChEBI" id="CHEBI:597326"/>
    </cofactor>
</comment>
<keyword evidence="5 8" id="KW-0456">Lyase</keyword>
<sequence>MNKIIDFRSDTLTKPSAEMKNVMFNAPLGDDVYKEDPSVNKLEHYIAKLAKKEAALFVPSGTQSNLLALLSHCQRGDEYICGQDAHIYKYEAGGGAVLGGIQPQPIEFEKDASLSLEKIKEKIKVDDFHFAKTKLLCLENTHHGQVLSLEYLKEVSQFAKKHHLLLHLDGARIFNAVVALDIELSDITQYFDSISICLSKGLGAPVGSILIGSRSFIDTATRYRKMLGGGLRQSGILASAGLYALQHQVADLKKDHNNATLLANELNKLDKITVISHHTNMIFIQTAQPQKLLDYLKANNVLISGYGALRIVVHRDISTEDINQVIEIFKKY</sequence>
<evidence type="ECO:0000256" key="6">
    <source>
        <dbReference type="PIRSR" id="PIRSR017617-1"/>
    </source>
</evidence>
<dbReference type="CDD" id="cd06502">
    <property type="entry name" value="TA_like"/>
    <property type="match status" value="1"/>
</dbReference>
<keyword evidence="4" id="KW-0663">Pyridoxal phosphate</keyword>
<dbReference type="NCBIfam" id="NF007825">
    <property type="entry name" value="PRK10534.1"/>
    <property type="match status" value="1"/>
</dbReference>
<dbReference type="GO" id="GO:0008732">
    <property type="term" value="F:L-allo-threonine aldolase activity"/>
    <property type="evidence" value="ECO:0007669"/>
    <property type="project" value="TreeGrafter"/>
</dbReference>
<comment type="subunit">
    <text evidence="3">Homotetramer.</text>
</comment>
<evidence type="ECO:0000313" key="11">
    <source>
        <dbReference type="Proteomes" id="UP000198883"/>
    </source>
</evidence>
<feature type="domain" description="Aromatic amino acid beta-eliminating lyase/threonine aldolase" evidence="7">
    <location>
        <begin position="6"/>
        <end position="287"/>
    </location>
</feature>
<dbReference type="InterPro" id="IPR001597">
    <property type="entry name" value="ArAA_b-elim_lyase/Thr_aldolase"/>
</dbReference>
<dbReference type="GO" id="GO:0006545">
    <property type="term" value="P:glycine biosynthetic process"/>
    <property type="evidence" value="ECO:0007669"/>
    <property type="project" value="TreeGrafter"/>
</dbReference>
<dbReference type="InterPro" id="IPR015422">
    <property type="entry name" value="PyrdxlP-dep_Trfase_small"/>
</dbReference>
<dbReference type="InterPro" id="IPR023603">
    <property type="entry name" value="Low_specificity_L-TA-like"/>
</dbReference>
<dbReference type="GeneID" id="83543855"/>
<evidence type="ECO:0000256" key="2">
    <source>
        <dbReference type="ARBA" id="ARBA00006966"/>
    </source>
</evidence>
<dbReference type="Gene3D" id="3.90.1150.10">
    <property type="entry name" value="Aspartate Aminotransferase, domain 1"/>
    <property type="match status" value="1"/>
</dbReference>
<reference evidence="11" key="1">
    <citation type="submission" date="2016-10" db="EMBL/GenBank/DDBJ databases">
        <authorList>
            <person name="Varghese N."/>
            <person name="Submissions S."/>
        </authorList>
    </citation>
    <scope>NUCLEOTIDE SEQUENCE [LARGE SCALE GENOMIC DNA]</scope>
    <source>
        <strain evidence="11">DSM 24204</strain>
    </source>
</reference>
<dbReference type="FunFam" id="3.40.640.10:FF:000030">
    <property type="entry name" value="Low-specificity L-threonine aldolase"/>
    <property type="match status" value="1"/>
</dbReference>
<evidence type="ECO:0000256" key="3">
    <source>
        <dbReference type="ARBA" id="ARBA00011881"/>
    </source>
</evidence>
<evidence type="ECO:0000313" key="12">
    <source>
        <dbReference type="Proteomes" id="UP001224812"/>
    </source>
</evidence>
<dbReference type="PANTHER" id="PTHR48097">
    <property type="entry name" value="L-THREONINE ALDOLASE-RELATED"/>
    <property type="match status" value="1"/>
</dbReference>
<dbReference type="Gene3D" id="3.40.640.10">
    <property type="entry name" value="Type I PLP-dependent aspartate aminotransferase-like (Major domain)"/>
    <property type="match status" value="1"/>
</dbReference>
<dbReference type="EC" id="4.1.2.48" evidence="8"/>
<gene>
    <name evidence="8" type="primary">ltaE</name>
    <name evidence="8" type="ORF">QJT92_06090</name>
    <name evidence="9" type="ORF">QJU97_03605</name>
    <name evidence="10" type="ORF">SAMN05444853_11049</name>
</gene>
<name>A0A1H7WYP7_9PAST</name>
<reference evidence="10" key="2">
    <citation type="submission" date="2016-10" db="EMBL/GenBank/DDBJ databases">
        <authorList>
            <person name="de Groot N.N."/>
        </authorList>
    </citation>
    <scope>NUCLEOTIDE SEQUENCE [LARGE SCALE GENOMIC DNA]</scope>
    <source>
        <strain evidence="10">DSM 24204</strain>
    </source>
</reference>
<reference evidence="9" key="4">
    <citation type="journal article" date="2023" name="Front. Microbiol.">
        <title>Phylogeography and host specificity of Pasteurellaceae pathogenic to sea-farmed fish in the north-east Atlantic.</title>
        <authorList>
            <person name="Gulla S."/>
            <person name="Colquhoun D.J."/>
            <person name="Olsen A.B."/>
            <person name="Spilsberg B."/>
            <person name="Lagesen K."/>
            <person name="Aakesson C.P."/>
            <person name="Strom S."/>
            <person name="Manji F."/>
            <person name="Birkbeck T.H."/>
            <person name="Nilsen H.K."/>
        </authorList>
    </citation>
    <scope>NUCLEOTIDE SEQUENCE</scope>
    <source>
        <strain evidence="9">98B1</strain>
    </source>
</reference>
<dbReference type="EMBL" id="JASAVS010000011">
    <property type="protein sequence ID" value="MDP8085495.1"/>
    <property type="molecule type" value="Genomic_DNA"/>
</dbReference>
<dbReference type="SUPFAM" id="SSF53383">
    <property type="entry name" value="PLP-dependent transferases"/>
    <property type="match status" value="1"/>
</dbReference>
<evidence type="ECO:0000256" key="5">
    <source>
        <dbReference type="ARBA" id="ARBA00023239"/>
    </source>
</evidence>
<dbReference type="Proteomes" id="UP001231736">
    <property type="component" value="Unassembled WGS sequence"/>
</dbReference>
<dbReference type="GO" id="GO:0005829">
    <property type="term" value="C:cytosol"/>
    <property type="evidence" value="ECO:0007669"/>
    <property type="project" value="TreeGrafter"/>
</dbReference>
<feature type="modified residue" description="N6-(pyridoxal phosphate)lysine" evidence="6">
    <location>
        <position position="200"/>
    </location>
</feature>
<dbReference type="NCBIfam" id="NF041359">
    <property type="entry name" value="GntG_guanitoxin"/>
    <property type="match status" value="1"/>
</dbReference>
<reference evidence="8 12" key="3">
    <citation type="journal article" date="2023" name="Front. Microbiol.">
        <title>Phylogeography and host specificity of Pasteurellaceae pathogenic to sea-farmed fish in the north-east Atlantic.</title>
        <authorList>
            <person name="Gulla S."/>
            <person name="Colquhoun D.J."/>
            <person name="Olsen A.B."/>
            <person name="Spilsberg B."/>
            <person name="Lagesen K."/>
            <person name="Aakesson C.P."/>
            <person name="Strom S."/>
            <person name="Manji F."/>
            <person name="Birkbeck T.H."/>
            <person name="Nilsen H.K."/>
        </authorList>
    </citation>
    <scope>NUCLEOTIDE SEQUENCE [LARGE SCALE GENOMIC DNA]</scope>
    <source>
        <strain evidence="8 12">VIO11850</strain>
    </source>
</reference>
<dbReference type="GO" id="GO:0006567">
    <property type="term" value="P:L-threonine catabolic process"/>
    <property type="evidence" value="ECO:0007669"/>
    <property type="project" value="TreeGrafter"/>
</dbReference>
<dbReference type="PIRSF" id="PIRSF017617">
    <property type="entry name" value="Thr_aldolase"/>
    <property type="match status" value="1"/>
</dbReference>
<dbReference type="Proteomes" id="UP001224812">
    <property type="component" value="Unassembled WGS sequence"/>
</dbReference>
<organism evidence="10 11">
    <name type="scientific">Phocoenobacter skyensis</name>
    <dbReference type="NCBI Taxonomy" id="97481"/>
    <lineage>
        <taxon>Bacteria</taxon>
        <taxon>Pseudomonadati</taxon>
        <taxon>Pseudomonadota</taxon>
        <taxon>Gammaproteobacteria</taxon>
        <taxon>Pasteurellales</taxon>
        <taxon>Pasteurellaceae</taxon>
        <taxon>Phocoenobacter</taxon>
    </lineage>
</organism>
<dbReference type="InterPro" id="IPR015421">
    <property type="entry name" value="PyrdxlP-dep_Trfase_major"/>
</dbReference>
<dbReference type="InterPro" id="IPR015424">
    <property type="entry name" value="PyrdxlP-dep_Trfase"/>
</dbReference>
<evidence type="ECO:0000313" key="10">
    <source>
        <dbReference type="EMBL" id="SEM26404.1"/>
    </source>
</evidence>
<evidence type="ECO:0000256" key="1">
    <source>
        <dbReference type="ARBA" id="ARBA00001933"/>
    </source>
</evidence>
<dbReference type="Pfam" id="PF01212">
    <property type="entry name" value="Beta_elim_lyase"/>
    <property type="match status" value="1"/>
</dbReference>
<dbReference type="EMBL" id="JASAYT010000008">
    <property type="protein sequence ID" value="MDP8174544.1"/>
    <property type="molecule type" value="Genomic_DNA"/>
</dbReference>
<dbReference type="EMBL" id="FOBN01000010">
    <property type="protein sequence ID" value="SEM26404.1"/>
    <property type="molecule type" value="Genomic_DNA"/>
</dbReference>
<evidence type="ECO:0000256" key="4">
    <source>
        <dbReference type="ARBA" id="ARBA00022898"/>
    </source>
</evidence>
<protein>
    <submittedName>
        <fullName evidence="8 10">L-threonine aldolase</fullName>
        <ecNumber evidence="8">4.1.2.48</ecNumber>
    </submittedName>
</protein>
<evidence type="ECO:0000259" key="7">
    <source>
        <dbReference type="Pfam" id="PF01212"/>
    </source>
</evidence>